<keyword evidence="3" id="KW-1185">Reference proteome</keyword>
<evidence type="ECO:0000313" key="2">
    <source>
        <dbReference type="EMBL" id="GAA0159852.1"/>
    </source>
</evidence>
<feature type="region of interest" description="Disordered" evidence="1">
    <location>
        <begin position="25"/>
        <end position="86"/>
    </location>
</feature>
<dbReference type="EMBL" id="BAABME010020249">
    <property type="protein sequence ID" value="GAA0159852.1"/>
    <property type="molecule type" value="Genomic_DNA"/>
</dbReference>
<name>A0AAV3QCE1_LITER</name>
<reference evidence="2 3" key="1">
    <citation type="submission" date="2024-01" db="EMBL/GenBank/DDBJ databases">
        <title>The complete chloroplast genome sequence of Lithospermum erythrorhizon: insights into the phylogenetic relationship among Boraginaceae species and the maternal lineages of purple gromwells.</title>
        <authorList>
            <person name="Okada T."/>
            <person name="Watanabe K."/>
        </authorList>
    </citation>
    <scope>NUCLEOTIDE SEQUENCE [LARGE SCALE GENOMIC DNA]</scope>
</reference>
<evidence type="ECO:0000313" key="3">
    <source>
        <dbReference type="Proteomes" id="UP001454036"/>
    </source>
</evidence>
<feature type="compositionally biased region" description="Basic residues" evidence="1">
    <location>
        <begin position="62"/>
        <end position="75"/>
    </location>
</feature>
<dbReference type="Proteomes" id="UP001454036">
    <property type="component" value="Unassembled WGS sequence"/>
</dbReference>
<proteinExistence type="predicted"/>
<gene>
    <name evidence="2" type="ORF">LIER_38934</name>
</gene>
<accession>A0AAV3QCE1</accession>
<organism evidence="2 3">
    <name type="scientific">Lithospermum erythrorhizon</name>
    <name type="common">Purple gromwell</name>
    <name type="synonym">Lithospermum officinale var. erythrorhizon</name>
    <dbReference type="NCBI Taxonomy" id="34254"/>
    <lineage>
        <taxon>Eukaryota</taxon>
        <taxon>Viridiplantae</taxon>
        <taxon>Streptophyta</taxon>
        <taxon>Embryophyta</taxon>
        <taxon>Tracheophyta</taxon>
        <taxon>Spermatophyta</taxon>
        <taxon>Magnoliopsida</taxon>
        <taxon>eudicotyledons</taxon>
        <taxon>Gunneridae</taxon>
        <taxon>Pentapetalae</taxon>
        <taxon>asterids</taxon>
        <taxon>lamiids</taxon>
        <taxon>Boraginales</taxon>
        <taxon>Boraginaceae</taxon>
        <taxon>Boraginoideae</taxon>
        <taxon>Lithospermeae</taxon>
        <taxon>Lithospermum</taxon>
    </lineage>
</organism>
<sequence>MLMDLPSLFSRVPIVTKTKPGESMIPKVTSISPPPTNTIPTPTINPLPKRIATTTLSAPPPKKAKKAAPSKRKTLARGSSGEESQHQVIQSFAGVVATPANMVTLDASTTISDKGVGHSFLDSCPKAALEEKVLSSKRKTICKDQGEEAGSSVPCLPKYSGLYLAKPYEVPNLEVTSESPWGARKFHFHLAKPLLSKALAAQ</sequence>
<dbReference type="AlphaFoldDB" id="A0AAV3QCE1"/>
<comment type="caution">
    <text evidence="2">The sequence shown here is derived from an EMBL/GenBank/DDBJ whole genome shotgun (WGS) entry which is preliminary data.</text>
</comment>
<protein>
    <submittedName>
        <fullName evidence="2">Uncharacterized protein</fullName>
    </submittedName>
</protein>
<evidence type="ECO:0000256" key="1">
    <source>
        <dbReference type="SAM" id="MobiDB-lite"/>
    </source>
</evidence>